<evidence type="ECO:0000313" key="20">
    <source>
        <dbReference type="Proteomes" id="UP001176940"/>
    </source>
</evidence>
<dbReference type="PANTHER" id="PTHR13906">
    <property type="entry name" value="PORCUPINE"/>
    <property type="match status" value="1"/>
</dbReference>
<keyword evidence="4" id="KW-0444">Lipid biosynthesis</keyword>
<dbReference type="Pfam" id="PF03062">
    <property type="entry name" value="MBOAT"/>
    <property type="match status" value="1"/>
</dbReference>
<dbReference type="PANTHER" id="PTHR13906:SF14">
    <property type="entry name" value="LYSOPHOSPHOLIPID ACYLTRANSFERASE 5"/>
    <property type="match status" value="1"/>
</dbReference>
<keyword evidence="10 18" id="KW-0472">Membrane</keyword>
<protein>
    <recommendedName>
        <fullName evidence="17">Lysophospholipid acyltransferase 5</fullName>
        <ecNumber evidence="15">2.3.1.23</ecNumber>
        <ecNumber evidence="16">2.3.1.n6</ecNumber>
    </recommendedName>
</protein>
<evidence type="ECO:0000256" key="18">
    <source>
        <dbReference type="SAM" id="Phobius"/>
    </source>
</evidence>
<evidence type="ECO:0000256" key="15">
    <source>
        <dbReference type="ARBA" id="ARBA00026120"/>
    </source>
</evidence>
<evidence type="ECO:0000256" key="4">
    <source>
        <dbReference type="ARBA" id="ARBA00022516"/>
    </source>
</evidence>
<dbReference type="EC" id="2.3.1.n6" evidence="16"/>
<evidence type="ECO:0000313" key="19">
    <source>
        <dbReference type="EMBL" id="CAJ0932026.1"/>
    </source>
</evidence>
<feature type="transmembrane region" description="Helical" evidence="18">
    <location>
        <begin position="12"/>
        <end position="30"/>
    </location>
</feature>
<dbReference type="InterPro" id="IPR004299">
    <property type="entry name" value="MBOAT_fam"/>
</dbReference>
<evidence type="ECO:0000256" key="8">
    <source>
        <dbReference type="ARBA" id="ARBA00022989"/>
    </source>
</evidence>
<evidence type="ECO:0000256" key="14">
    <source>
        <dbReference type="ARBA" id="ARBA00025707"/>
    </source>
</evidence>
<keyword evidence="12" id="KW-1208">Phospholipid metabolism</keyword>
<reference evidence="19" key="1">
    <citation type="submission" date="2023-07" db="EMBL/GenBank/DDBJ databases">
        <authorList>
            <person name="Stuckert A."/>
        </authorList>
    </citation>
    <scope>NUCLEOTIDE SEQUENCE</scope>
</reference>
<sequence length="115" mass="12496">MTIWGKITLYKYVTCWLVTEGVCILSGLGYNGKDETGQPLWDACANMKAMDLVGTAVLHPLAPSLCCPPFVLGAAFFHWLFMGTRGCRSAFSLGQGAQGLVKGPDRHIWGKTRMG</sequence>
<evidence type="ECO:0000256" key="11">
    <source>
        <dbReference type="ARBA" id="ARBA00023209"/>
    </source>
</evidence>
<keyword evidence="9" id="KW-0443">Lipid metabolism</keyword>
<evidence type="ECO:0000256" key="12">
    <source>
        <dbReference type="ARBA" id="ARBA00023264"/>
    </source>
</evidence>
<dbReference type="Proteomes" id="UP001176940">
    <property type="component" value="Unassembled WGS sequence"/>
</dbReference>
<keyword evidence="7" id="KW-0256">Endoplasmic reticulum</keyword>
<evidence type="ECO:0000256" key="16">
    <source>
        <dbReference type="ARBA" id="ARBA00038923"/>
    </source>
</evidence>
<evidence type="ECO:0000256" key="17">
    <source>
        <dbReference type="ARBA" id="ARBA00039721"/>
    </source>
</evidence>
<dbReference type="EC" id="2.3.1.23" evidence="15"/>
<dbReference type="InterPro" id="IPR049941">
    <property type="entry name" value="LPLAT_7/PORCN-like"/>
</dbReference>
<evidence type="ECO:0000256" key="9">
    <source>
        <dbReference type="ARBA" id="ARBA00023098"/>
    </source>
</evidence>
<keyword evidence="11" id="KW-0594">Phospholipid biosynthesis</keyword>
<comment type="subcellular location">
    <subcellularLocation>
        <location evidence="1">Endoplasmic reticulum membrane</location>
        <topology evidence="1">Multi-pass membrane protein</topology>
    </subcellularLocation>
</comment>
<feature type="transmembrane region" description="Helical" evidence="18">
    <location>
        <begin position="61"/>
        <end position="81"/>
    </location>
</feature>
<keyword evidence="5" id="KW-0808">Transferase</keyword>
<dbReference type="EMBL" id="CAUEEQ010008223">
    <property type="protein sequence ID" value="CAJ0932026.1"/>
    <property type="molecule type" value="Genomic_DNA"/>
</dbReference>
<accession>A0ABN9L4Y6</accession>
<comment type="caution">
    <text evidence="19">The sequence shown here is derived from an EMBL/GenBank/DDBJ whole genome shotgun (WGS) entry which is preliminary data.</text>
</comment>
<evidence type="ECO:0000256" key="3">
    <source>
        <dbReference type="ARBA" id="ARBA00010323"/>
    </source>
</evidence>
<evidence type="ECO:0000256" key="10">
    <source>
        <dbReference type="ARBA" id="ARBA00023136"/>
    </source>
</evidence>
<evidence type="ECO:0000256" key="6">
    <source>
        <dbReference type="ARBA" id="ARBA00022692"/>
    </source>
</evidence>
<comment type="similarity">
    <text evidence="3">Belongs to the membrane-bound acyltransferase family.</text>
</comment>
<evidence type="ECO:0000256" key="1">
    <source>
        <dbReference type="ARBA" id="ARBA00004477"/>
    </source>
</evidence>
<evidence type="ECO:0000256" key="7">
    <source>
        <dbReference type="ARBA" id="ARBA00022824"/>
    </source>
</evidence>
<evidence type="ECO:0000256" key="2">
    <source>
        <dbReference type="ARBA" id="ARBA00005074"/>
    </source>
</evidence>
<organism evidence="19 20">
    <name type="scientific">Ranitomeya imitator</name>
    <name type="common">mimic poison frog</name>
    <dbReference type="NCBI Taxonomy" id="111125"/>
    <lineage>
        <taxon>Eukaryota</taxon>
        <taxon>Metazoa</taxon>
        <taxon>Chordata</taxon>
        <taxon>Craniata</taxon>
        <taxon>Vertebrata</taxon>
        <taxon>Euteleostomi</taxon>
        <taxon>Amphibia</taxon>
        <taxon>Batrachia</taxon>
        <taxon>Anura</taxon>
        <taxon>Neobatrachia</taxon>
        <taxon>Hyloidea</taxon>
        <taxon>Dendrobatidae</taxon>
        <taxon>Dendrobatinae</taxon>
        <taxon>Ranitomeya</taxon>
    </lineage>
</organism>
<gene>
    <name evidence="19" type="ORF">RIMI_LOCUS4949893</name>
</gene>
<evidence type="ECO:0000256" key="13">
    <source>
        <dbReference type="ARBA" id="ARBA00023315"/>
    </source>
</evidence>
<keyword evidence="6 18" id="KW-0812">Transmembrane</keyword>
<evidence type="ECO:0000256" key="5">
    <source>
        <dbReference type="ARBA" id="ARBA00022679"/>
    </source>
</evidence>
<proteinExistence type="inferred from homology"/>
<keyword evidence="13" id="KW-0012">Acyltransferase</keyword>
<comment type="pathway">
    <text evidence="14">Phospholipid metabolism.</text>
</comment>
<name>A0ABN9L4Y6_9NEOB</name>
<keyword evidence="8 18" id="KW-1133">Transmembrane helix</keyword>
<comment type="pathway">
    <text evidence="2">Lipid metabolism; phospholipid metabolism.</text>
</comment>
<keyword evidence="20" id="KW-1185">Reference proteome</keyword>